<evidence type="ECO:0000313" key="3">
    <source>
        <dbReference type="Proteomes" id="UP000035050"/>
    </source>
</evidence>
<dbReference type="AlphaFoldDB" id="A0A0G3IBM9"/>
<dbReference type="EMBL" id="CP011518">
    <property type="protein sequence ID" value="AKK24599.2"/>
    <property type="molecule type" value="Genomic_DNA"/>
</dbReference>
<feature type="compositionally biased region" description="Basic and acidic residues" evidence="1">
    <location>
        <begin position="160"/>
        <end position="169"/>
    </location>
</feature>
<reference evidence="2" key="1">
    <citation type="submission" date="2016-06" db="EMBL/GenBank/DDBJ databases">
        <title>Pandoraea oxalativorans DSM 23570 Genome Sequencing.</title>
        <authorList>
            <person name="Ee R."/>
            <person name="Lim Y.-L."/>
            <person name="Yong D."/>
            <person name="Yin W.-F."/>
            <person name="Chan K.-G."/>
        </authorList>
    </citation>
    <scope>NUCLEOTIDE SEQUENCE</scope>
    <source>
        <strain evidence="2">DSM 23570</strain>
        <plasmid evidence="2">pPO70-1</plasmid>
    </source>
</reference>
<accession>A0A0G3IBM9</accession>
<sequence length="177" mass="19037">MLAAMDVVQRRTEVGNASPGDGGGSDHDVIQAYSLLKKQLPEVRFSEDLDTGTLVITGLAAKSLTMTVGKDAIPYLRLQGWKDIASLFQSAHQDAAQGAFTRLVCAPTGAAQLAAFADLYQYVRYISPPPNDLAGIVPGAGSLSRRRAGHPVLYRARRTRQPDQCRRDGSPAVFDPL</sequence>
<keyword evidence="2" id="KW-0614">Plasmid</keyword>
<gene>
    <name evidence="2" type="ORF">MB84_27500</name>
</gene>
<name>A0A0G3IBM9_9BURK</name>
<geneLocation type="plasmid" evidence="2 3">
    <name>pPO70-1</name>
</geneLocation>
<dbReference type="Proteomes" id="UP000035050">
    <property type="component" value="Plasmid pPO70-1"/>
</dbReference>
<evidence type="ECO:0000313" key="2">
    <source>
        <dbReference type="EMBL" id="AKK24599.2"/>
    </source>
</evidence>
<organism evidence="2 3">
    <name type="scientific">Pandoraea oxalativorans</name>
    <dbReference type="NCBI Taxonomy" id="573737"/>
    <lineage>
        <taxon>Bacteria</taxon>
        <taxon>Pseudomonadati</taxon>
        <taxon>Pseudomonadota</taxon>
        <taxon>Betaproteobacteria</taxon>
        <taxon>Burkholderiales</taxon>
        <taxon>Burkholderiaceae</taxon>
        <taxon>Pandoraea</taxon>
    </lineage>
</organism>
<protein>
    <submittedName>
        <fullName evidence="2">Uncharacterized protein</fullName>
    </submittedName>
</protein>
<evidence type="ECO:0000256" key="1">
    <source>
        <dbReference type="SAM" id="MobiDB-lite"/>
    </source>
</evidence>
<dbReference type="KEGG" id="pox:MB84_27500"/>
<proteinExistence type="predicted"/>
<feature type="region of interest" description="Disordered" evidence="1">
    <location>
        <begin position="158"/>
        <end position="177"/>
    </location>
</feature>
<keyword evidence="3" id="KW-1185">Reference proteome</keyword>